<reference evidence="1" key="1">
    <citation type="journal article" date="2020" name="Stud. Mycol.">
        <title>101 Dothideomycetes genomes: a test case for predicting lifestyles and emergence of pathogens.</title>
        <authorList>
            <person name="Haridas S."/>
            <person name="Albert R."/>
            <person name="Binder M."/>
            <person name="Bloem J."/>
            <person name="Labutti K."/>
            <person name="Salamov A."/>
            <person name="Andreopoulos B."/>
            <person name="Baker S."/>
            <person name="Barry K."/>
            <person name="Bills G."/>
            <person name="Bluhm B."/>
            <person name="Cannon C."/>
            <person name="Castanera R."/>
            <person name="Culley D."/>
            <person name="Daum C."/>
            <person name="Ezra D."/>
            <person name="Gonzalez J."/>
            <person name="Henrissat B."/>
            <person name="Kuo A."/>
            <person name="Liang C."/>
            <person name="Lipzen A."/>
            <person name="Lutzoni F."/>
            <person name="Magnuson J."/>
            <person name="Mondo S."/>
            <person name="Nolan M."/>
            <person name="Ohm R."/>
            <person name="Pangilinan J."/>
            <person name="Park H.-J."/>
            <person name="Ramirez L."/>
            <person name="Alfaro M."/>
            <person name="Sun H."/>
            <person name="Tritt A."/>
            <person name="Yoshinaga Y."/>
            <person name="Zwiers L.-H."/>
            <person name="Turgeon B."/>
            <person name="Goodwin S."/>
            <person name="Spatafora J."/>
            <person name="Crous P."/>
            <person name="Grigoriev I."/>
        </authorList>
    </citation>
    <scope>NUCLEOTIDE SEQUENCE</scope>
    <source>
        <strain evidence="1">ATCC 200398</strain>
    </source>
</reference>
<accession>A0ACB6QX47</accession>
<name>A0ACB6QX47_9PLEO</name>
<protein>
    <submittedName>
        <fullName evidence="1">Uncharacterized protein</fullName>
    </submittedName>
</protein>
<dbReference type="EMBL" id="MU003505">
    <property type="protein sequence ID" value="KAF2471143.1"/>
    <property type="molecule type" value="Genomic_DNA"/>
</dbReference>
<gene>
    <name evidence="1" type="ORF">BDR25DRAFT_285575</name>
</gene>
<evidence type="ECO:0000313" key="1">
    <source>
        <dbReference type="EMBL" id="KAF2471143.1"/>
    </source>
</evidence>
<organism evidence="1 2">
    <name type="scientific">Lindgomyces ingoldianus</name>
    <dbReference type="NCBI Taxonomy" id="673940"/>
    <lineage>
        <taxon>Eukaryota</taxon>
        <taxon>Fungi</taxon>
        <taxon>Dikarya</taxon>
        <taxon>Ascomycota</taxon>
        <taxon>Pezizomycotina</taxon>
        <taxon>Dothideomycetes</taxon>
        <taxon>Pleosporomycetidae</taxon>
        <taxon>Pleosporales</taxon>
        <taxon>Lindgomycetaceae</taxon>
        <taxon>Lindgomyces</taxon>
    </lineage>
</organism>
<comment type="caution">
    <text evidence="1">The sequence shown here is derived from an EMBL/GenBank/DDBJ whole genome shotgun (WGS) entry which is preliminary data.</text>
</comment>
<dbReference type="Proteomes" id="UP000799755">
    <property type="component" value="Unassembled WGS sequence"/>
</dbReference>
<evidence type="ECO:0000313" key="2">
    <source>
        <dbReference type="Proteomes" id="UP000799755"/>
    </source>
</evidence>
<sequence length="353" mass="37715">MAFPQQRLFSALSSYTRQFSTSNLRYQPQSNSLPPKIPYTPTCPSPTCPCTSPPTDLDIDVKSPLLNTMASYSSHVVICSGKADWTSRIEDEVGEGGDFVRGLKAEIGKGGRSFDPFTNTLTTLSSLPPSSSTTTAPTTSVLLFPQFLSFPSIPHSQHSISALATAFLKARTLHPLHTLLSPTQKAALTRNPSLASVLPAPNPITTPTILICSHGSRDSRCGILGPILHDEFRRQLESKGVSATVGVISHIGGHKFAGNVIIYLPPASAASPNNSGNKLAGSGVWYGRVGPENVEGIIEETILRGRVIGELLRGGITGDGGSLGRLVEEQVKRDEGGKGSLWERLRLRPRSRA</sequence>
<keyword evidence="2" id="KW-1185">Reference proteome</keyword>
<proteinExistence type="predicted"/>